<protein>
    <submittedName>
        <fullName evidence="2">DUF2306 domain-containing protein</fullName>
    </submittedName>
</protein>
<keyword evidence="1" id="KW-0472">Membrane</keyword>
<feature type="transmembrane region" description="Helical" evidence="1">
    <location>
        <begin position="6"/>
        <end position="26"/>
    </location>
</feature>
<feature type="transmembrane region" description="Helical" evidence="1">
    <location>
        <begin position="161"/>
        <end position="179"/>
    </location>
</feature>
<evidence type="ECO:0000313" key="3">
    <source>
        <dbReference type="Proteomes" id="UP001243403"/>
    </source>
</evidence>
<feature type="transmembrane region" description="Helical" evidence="1">
    <location>
        <begin position="94"/>
        <end position="114"/>
    </location>
</feature>
<accession>A0ABT6VD75</accession>
<feature type="transmembrane region" description="Helical" evidence="1">
    <location>
        <begin position="63"/>
        <end position="82"/>
    </location>
</feature>
<keyword evidence="1" id="KW-0812">Transmembrane</keyword>
<gene>
    <name evidence="2" type="ORF">QLS65_14940</name>
</gene>
<reference evidence="2 3" key="1">
    <citation type="submission" date="2023-04" db="EMBL/GenBank/DDBJ databases">
        <title>Two novel species of Flavobacterium.</title>
        <authorList>
            <person name="Liu Q."/>
            <person name="Xin Y.-H."/>
        </authorList>
    </citation>
    <scope>NUCLEOTIDE SEQUENCE [LARGE SCALE GENOMIC DNA]</scope>
    <source>
        <strain evidence="2 3">LB1P51</strain>
    </source>
</reference>
<sequence length="217" mass="24347">MIFKIILTIHIISGFTALLLGTLLLIRKKGDVIHKKLGKVFTLAMVSTGLCAFYLSYVHPNLFLFIVGVFTIYLSISGYRMIHLKKAHLGQKPKIGDAFLTILMLISSIIFFYIGFKYMLAKQIFGIVYILFGSISLRLCSVEYKAYTGKVTDKLYGLRNHIGRMTGAYIAAFTAFLVINNTFLPAVLAWSLPGIIGGIFIGRTLRKLKSQKSNQYQ</sequence>
<keyword evidence="3" id="KW-1185">Reference proteome</keyword>
<dbReference type="EMBL" id="JASCRZ010000008">
    <property type="protein sequence ID" value="MDI5896189.1"/>
    <property type="molecule type" value="Genomic_DNA"/>
</dbReference>
<keyword evidence="1" id="KW-1133">Transmembrane helix</keyword>
<proteinExistence type="predicted"/>
<feature type="transmembrane region" description="Helical" evidence="1">
    <location>
        <begin position="120"/>
        <end position="140"/>
    </location>
</feature>
<name>A0ABT6VD75_9FLAO</name>
<comment type="caution">
    <text evidence="2">The sequence shown here is derived from an EMBL/GenBank/DDBJ whole genome shotgun (WGS) entry which is preliminary data.</text>
</comment>
<dbReference type="Proteomes" id="UP001243403">
    <property type="component" value="Unassembled WGS sequence"/>
</dbReference>
<dbReference type="RefSeq" id="WP_282718542.1">
    <property type="nucleotide sequence ID" value="NZ_JASCRZ010000008.1"/>
</dbReference>
<evidence type="ECO:0000256" key="1">
    <source>
        <dbReference type="SAM" id="Phobius"/>
    </source>
</evidence>
<feature type="transmembrane region" description="Helical" evidence="1">
    <location>
        <begin position="38"/>
        <end position="57"/>
    </location>
</feature>
<evidence type="ECO:0000313" key="2">
    <source>
        <dbReference type="EMBL" id="MDI5896189.1"/>
    </source>
</evidence>
<feature type="transmembrane region" description="Helical" evidence="1">
    <location>
        <begin position="185"/>
        <end position="205"/>
    </location>
</feature>
<organism evidence="2 3">
    <name type="scientific">Flavobacterium algoritolerans</name>
    <dbReference type="NCBI Taxonomy" id="3041254"/>
    <lineage>
        <taxon>Bacteria</taxon>
        <taxon>Pseudomonadati</taxon>
        <taxon>Bacteroidota</taxon>
        <taxon>Flavobacteriia</taxon>
        <taxon>Flavobacteriales</taxon>
        <taxon>Flavobacteriaceae</taxon>
        <taxon>Flavobacterium</taxon>
    </lineage>
</organism>